<dbReference type="GO" id="GO:0043683">
    <property type="term" value="P:type IV pilus assembly"/>
    <property type="evidence" value="ECO:0007669"/>
    <property type="project" value="InterPro"/>
</dbReference>
<dbReference type="PROSITE" id="PS00409">
    <property type="entry name" value="PROKAR_NTER_METHYL"/>
    <property type="match status" value="1"/>
</dbReference>
<feature type="transmembrane region" description="Helical" evidence="1">
    <location>
        <begin position="21"/>
        <end position="44"/>
    </location>
</feature>
<dbReference type="OrthoDB" id="5296662at2"/>
<dbReference type="EMBL" id="CP001339">
    <property type="protein sequence ID" value="ACL74295.1"/>
    <property type="molecule type" value="Genomic_DNA"/>
</dbReference>
<dbReference type="SUPFAM" id="SSF54523">
    <property type="entry name" value="Pili subunits"/>
    <property type="match status" value="1"/>
</dbReference>
<dbReference type="Proteomes" id="UP000002383">
    <property type="component" value="Chromosome"/>
</dbReference>
<reference evidence="2 3" key="1">
    <citation type="journal article" date="2011" name="Stand. Genomic Sci.">
        <title>Complete genome sequence of 'Thioalkalivibrio sulfidophilus' HL-EbGr7.</title>
        <authorList>
            <person name="Muyzer G."/>
            <person name="Sorokin D.Y."/>
            <person name="Mavromatis K."/>
            <person name="Lapidus A."/>
            <person name="Clum A."/>
            <person name="Ivanova N."/>
            <person name="Pati A."/>
            <person name="d'Haeseleer P."/>
            <person name="Woyke T."/>
            <person name="Kyrpides N.C."/>
        </authorList>
    </citation>
    <scope>NUCLEOTIDE SEQUENCE [LARGE SCALE GENOMIC DNA]</scope>
    <source>
        <strain evidence="2 3">HL-EbGR7</strain>
    </source>
</reference>
<keyword evidence="1" id="KW-0812">Transmembrane</keyword>
<accession>B8GQS1</accession>
<keyword evidence="3" id="KW-1185">Reference proteome</keyword>
<dbReference type="AlphaFoldDB" id="B8GQS1"/>
<organism evidence="2 3">
    <name type="scientific">Thioalkalivibrio sulfidiphilus (strain HL-EbGR7)</name>
    <dbReference type="NCBI Taxonomy" id="396588"/>
    <lineage>
        <taxon>Bacteria</taxon>
        <taxon>Pseudomonadati</taxon>
        <taxon>Pseudomonadota</taxon>
        <taxon>Gammaproteobacteria</taxon>
        <taxon>Chromatiales</taxon>
        <taxon>Ectothiorhodospiraceae</taxon>
        <taxon>Thioalkalivibrio</taxon>
    </lineage>
</organism>
<dbReference type="RefSeq" id="WP_012639757.1">
    <property type="nucleotide sequence ID" value="NC_011901.1"/>
</dbReference>
<dbReference type="STRING" id="396588.Tgr7_3227"/>
<dbReference type="Pfam" id="PF07963">
    <property type="entry name" value="N_methyl"/>
    <property type="match status" value="1"/>
</dbReference>
<sequence length="341" mass="36611" precursor="true">MGKFLRIETRKISMRRQKGLSLVELMVAMVIALILTAGVISIFVGSQTAYRFNDAMSRVQENGRYAINVLSHDVRMAGYAGCARPGAVPISNIANPPTLGDFDPALLVEGMDDVSAGTTIGTRQVVAGTDVLILRGGSDAVGQLNAQKVENANAQLVANAGGWVAGDVLMVTDCTAVDIFRATNVSSGASGTTIAHASSMNTQNFLSKVYFQGAEVMAYRERSYFVAFRDANAPVPSLYRRVGQANSEELVEGVEDLQILYGVDTSGDQQVDTYMNAGQVAAANRWPDVLSVRLSMLLVSPENNVIDAPQQITFNGVTFTPADRRLRQIATTTIGLRNRLP</sequence>
<dbReference type="InterPro" id="IPR032092">
    <property type="entry name" value="PilW"/>
</dbReference>
<gene>
    <name evidence="2" type="ordered locus">Tgr7_3227</name>
</gene>
<dbReference type="Pfam" id="PF16074">
    <property type="entry name" value="PilW"/>
    <property type="match status" value="1"/>
</dbReference>
<evidence type="ECO:0000313" key="2">
    <source>
        <dbReference type="EMBL" id="ACL74295.1"/>
    </source>
</evidence>
<protein>
    <recommendedName>
        <fullName evidence="4">Type IV pilus assembly protein PilW</fullName>
    </recommendedName>
</protein>
<keyword evidence="1" id="KW-1133">Transmembrane helix</keyword>
<dbReference type="HOGENOM" id="CLU_052493_1_0_6"/>
<dbReference type="eggNOG" id="COG4966">
    <property type="taxonomic scope" value="Bacteria"/>
</dbReference>
<dbReference type="InterPro" id="IPR012902">
    <property type="entry name" value="N_methyl_site"/>
</dbReference>
<dbReference type="NCBIfam" id="TIGR02532">
    <property type="entry name" value="IV_pilin_GFxxxE"/>
    <property type="match status" value="1"/>
</dbReference>
<dbReference type="KEGG" id="tgr:Tgr7_3227"/>
<proteinExistence type="predicted"/>
<evidence type="ECO:0000256" key="1">
    <source>
        <dbReference type="SAM" id="Phobius"/>
    </source>
</evidence>
<dbReference type="InterPro" id="IPR045584">
    <property type="entry name" value="Pilin-like"/>
</dbReference>
<evidence type="ECO:0000313" key="3">
    <source>
        <dbReference type="Proteomes" id="UP000002383"/>
    </source>
</evidence>
<keyword evidence="1" id="KW-0472">Membrane</keyword>
<evidence type="ECO:0008006" key="4">
    <source>
        <dbReference type="Google" id="ProtNLM"/>
    </source>
</evidence>
<name>B8GQS1_THISH</name>